<dbReference type="Pfam" id="PF09299">
    <property type="entry name" value="Mu-transpos_C"/>
    <property type="match status" value="1"/>
</dbReference>
<dbReference type="InterPro" id="IPR001584">
    <property type="entry name" value="Integrase_cat-core"/>
</dbReference>
<dbReference type="PROSITE" id="PS50994">
    <property type="entry name" value="INTEGRASE"/>
    <property type="match status" value="1"/>
</dbReference>
<dbReference type="InterPro" id="IPR055247">
    <property type="entry name" value="InsJ-like_HTH"/>
</dbReference>
<dbReference type="InterPro" id="IPR036397">
    <property type="entry name" value="RNaseH_sf"/>
</dbReference>
<dbReference type="RefSeq" id="WP_371838446.1">
    <property type="nucleotide sequence ID" value="NZ_JBGMEK010000013.1"/>
</dbReference>
<evidence type="ECO:0000256" key="1">
    <source>
        <dbReference type="SAM" id="MobiDB-lite"/>
    </source>
</evidence>
<evidence type="ECO:0000313" key="4">
    <source>
        <dbReference type="Proteomes" id="UP001569428"/>
    </source>
</evidence>
<gene>
    <name evidence="3" type="ORF">ACCI49_08050</name>
</gene>
<dbReference type="InterPro" id="IPR015378">
    <property type="entry name" value="Transposase-like_Mu_C"/>
</dbReference>
<dbReference type="Gene3D" id="3.30.420.10">
    <property type="entry name" value="Ribonuclease H-like superfamily/Ribonuclease H"/>
    <property type="match status" value="1"/>
</dbReference>
<feature type="domain" description="Integrase catalytic" evidence="2">
    <location>
        <begin position="234"/>
        <end position="430"/>
    </location>
</feature>
<dbReference type="InterPro" id="IPR009057">
    <property type="entry name" value="Homeodomain-like_sf"/>
</dbReference>
<reference evidence="3 4" key="1">
    <citation type="submission" date="2024-08" db="EMBL/GenBank/DDBJ databases">
        <authorList>
            <person name="Ishaq N."/>
        </authorList>
    </citation>
    <scope>NUCLEOTIDE SEQUENCE [LARGE SCALE GENOMIC DNA]</scope>
    <source>
        <strain evidence="3 4">DSM 18651</strain>
    </source>
</reference>
<dbReference type="InterPro" id="IPR012337">
    <property type="entry name" value="RNaseH-like_sf"/>
</dbReference>
<organism evidence="3 4">
    <name type="scientific">Microbulbifer epialgicus</name>
    <dbReference type="NCBI Taxonomy" id="393907"/>
    <lineage>
        <taxon>Bacteria</taxon>
        <taxon>Pseudomonadati</taxon>
        <taxon>Pseudomonadota</taxon>
        <taxon>Gammaproteobacteria</taxon>
        <taxon>Cellvibrionales</taxon>
        <taxon>Microbulbiferaceae</taxon>
        <taxon>Microbulbifer</taxon>
    </lineage>
</organism>
<dbReference type="Proteomes" id="UP001569428">
    <property type="component" value="Unassembled WGS sequence"/>
</dbReference>
<dbReference type="SUPFAM" id="SSF53098">
    <property type="entry name" value="Ribonuclease H-like"/>
    <property type="match status" value="1"/>
</dbReference>
<comment type="caution">
    <text evidence="3">The sequence shown here is derived from an EMBL/GenBank/DDBJ whole genome shotgun (WGS) entry which is preliminary data.</text>
</comment>
<accession>A0ABV4NZF1</accession>
<dbReference type="EMBL" id="JBGMEK010000013">
    <property type="protein sequence ID" value="MFA0810873.1"/>
    <property type="molecule type" value="Genomic_DNA"/>
</dbReference>
<keyword evidence="4" id="KW-1185">Reference proteome</keyword>
<dbReference type="Pfam" id="PF13518">
    <property type="entry name" value="HTH_28"/>
    <property type="match status" value="1"/>
</dbReference>
<feature type="region of interest" description="Disordered" evidence="1">
    <location>
        <begin position="571"/>
        <end position="601"/>
    </location>
</feature>
<proteinExistence type="predicted"/>
<evidence type="ECO:0000313" key="3">
    <source>
        <dbReference type="EMBL" id="MFA0810873.1"/>
    </source>
</evidence>
<protein>
    <submittedName>
        <fullName evidence="3">Helix-turn-helix domain-containing protein</fullName>
    </submittedName>
</protein>
<dbReference type="SUPFAM" id="SSF46689">
    <property type="entry name" value="Homeodomain-like"/>
    <property type="match status" value="1"/>
</dbReference>
<name>A0ABV4NZF1_9GAMM</name>
<sequence length="618" mass="70264">MDSLQGVTSGQRPTAFQCTEGSIAGVTRDRVMRAIAQQSLYVDLQNCRLNEPERVLIAAEPNQLKGVMTQKTSEFVRDRIILEASPKEIEESLTRINLVNTVLAGESVVNVASKANISVRTLQRWLSAYRKKGIDGLQPEHHKKGNYVEKLPEELELIVQKIIESNFLNSDNQNFPHIYGLICGECKERGLVPPSKKAVRRRILPIAEVVSKKVREGAKSAYQYTAYQGMDGKHKEFPLIEVNRFLQRCHIDHTQIDLQLVSIEGVNLGKPWLTTIVDEYSGYVLSCYLSFRHPSNISVMSALRLMVKTHEIFPEAIVVDGGKEFQSVYFETLMARYRATIISREGKPRSGSAVERNYGSLNTIFLDNLSGSNKLAKNIRQVSASHNPKNLSIWEPVDFYHGLLQYIDKFNHQSIKTGGLSPAQIRDKSIERFGVSCSRRVEFNEIFLMNVLLPPARSGTKLKRNSAIQVNRVRYWHICLKSASRKSIAVDIRFDPFDLNYIFVFYQNRWIRFQATKPQHRRVDELEGAILAEVARQTLYINERSKDTSRADLAGFVEELNQDAKAKHDKRKFSSGSLSNNCKVNNNQFGTPSLEESECDEWSSVDWDISIPDSDDEV</sequence>
<feature type="compositionally biased region" description="Polar residues" evidence="1">
    <location>
        <begin position="574"/>
        <end position="591"/>
    </location>
</feature>
<evidence type="ECO:0000259" key="2">
    <source>
        <dbReference type="PROSITE" id="PS50994"/>
    </source>
</evidence>